<dbReference type="GO" id="GO:0016491">
    <property type="term" value="F:oxidoreductase activity"/>
    <property type="evidence" value="ECO:0007669"/>
    <property type="project" value="InterPro"/>
</dbReference>
<dbReference type="InterPro" id="IPR039261">
    <property type="entry name" value="FNR_nucleotide-bd"/>
</dbReference>
<accession>A0A0G0LL01</accession>
<dbReference type="EMBL" id="LBVU01000004">
    <property type="protein sequence ID" value="KKQ91712.1"/>
    <property type="molecule type" value="Genomic_DNA"/>
</dbReference>
<dbReference type="InterPro" id="IPR050415">
    <property type="entry name" value="MRET"/>
</dbReference>
<dbReference type="Pfam" id="PF00175">
    <property type="entry name" value="NAD_binding_1"/>
    <property type="match status" value="1"/>
</dbReference>
<evidence type="ECO:0000259" key="1">
    <source>
        <dbReference type="PROSITE" id="PS51384"/>
    </source>
</evidence>
<name>A0A0G0LL01_9BACT</name>
<evidence type="ECO:0000313" key="3">
    <source>
        <dbReference type="Proteomes" id="UP000034774"/>
    </source>
</evidence>
<feature type="domain" description="FAD-binding FR-type" evidence="1">
    <location>
        <begin position="1"/>
        <end position="102"/>
    </location>
</feature>
<dbReference type="CDD" id="cd00322">
    <property type="entry name" value="FNR_like"/>
    <property type="match status" value="1"/>
</dbReference>
<dbReference type="SUPFAM" id="SSF63380">
    <property type="entry name" value="Riboflavin synthase domain-like"/>
    <property type="match status" value="1"/>
</dbReference>
<comment type="caution">
    <text evidence="2">The sequence shown here is derived from an EMBL/GenBank/DDBJ whole genome shotgun (WGS) entry which is preliminary data.</text>
</comment>
<dbReference type="PROSITE" id="PS51384">
    <property type="entry name" value="FAD_FR"/>
    <property type="match status" value="1"/>
</dbReference>
<dbReference type="SUPFAM" id="SSF52343">
    <property type="entry name" value="Ferredoxin reductase-like, C-terminal NADP-linked domain"/>
    <property type="match status" value="1"/>
</dbReference>
<sequence>MKLKLVEKREEAKGTVSFFWEPEKPVDFLAGQYYYFSIPKLKYPDSKGTTRHFTISSSPTEGNLLWITTRIREKSGYKKTLNELPIDTEIEGEGPNGTFILDEKDIGPQVFIAGGVGITPFRSIIKYAIDKNIQTPMYLIYSNSDSQFVFKDEFDKWASQNDYFKVSYFDSSVSGHLDSTKLQPLLTTYNILHTTFWLAGPPPMVDAMEQVLGKLKITSDKIRSEKFTGY</sequence>
<dbReference type="AlphaFoldDB" id="A0A0G0LL01"/>
<dbReference type="PANTHER" id="PTHR47354:SF5">
    <property type="entry name" value="PROTEIN RFBI"/>
    <property type="match status" value="1"/>
</dbReference>
<reference evidence="2 3" key="1">
    <citation type="journal article" date="2015" name="Nature">
        <title>rRNA introns, odd ribosomes, and small enigmatic genomes across a large radiation of phyla.</title>
        <authorList>
            <person name="Brown C.T."/>
            <person name="Hug L.A."/>
            <person name="Thomas B.C."/>
            <person name="Sharon I."/>
            <person name="Castelle C.J."/>
            <person name="Singh A."/>
            <person name="Wilkins M.J."/>
            <person name="Williams K.H."/>
            <person name="Banfield J.F."/>
        </authorList>
    </citation>
    <scope>NUCLEOTIDE SEQUENCE [LARGE SCALE GENOMIC DNA]</scope>
</reference>
<proteinExistence type="predicted"/>
<organism evidence="2 3">
    <name type="scientific">Candidatus Woesebacteria bacterium GW2011_GWB1_39_10</name>
    <dbReference type="NCBI Taxonomy" id="1618572"/>
    <lineage>
        <taxon>Bacteria</taxon>
        <taxon>Candidatus Woeseibacteriota</taxon>
    </lineage>
</organism>
<dbReference type="PANTHER" id="PTHR47354">
    <property type="entry name" value="NADH OXIDOREDUCTASE HCR"/>
    <property type="match status" value="1"/>
</dbReference>
<dbReference type="PRINTS" id="PR00410">
    <property type="entry name" value="PHEHYDRXLASE"/>
</dbReference>
<evidence type="ECO:0000313" key="2">
    <source>
        <dbReference type="EMBL" id="KKQ91712.1"/>
    </source>
</evidence>
<protein>
    <submittedName>
        <fullName evidence="2">Oxidoreductase, 2Fe-2S and FAD/NAD(P) binding domain protein</fullName>
    </submittedName>
</protein>
<dbReference type="InterPro" id="IPR017927">
    <property type="entry name" value="FAD-bd_FR_type"/>
</dbReference>
<dbReference type="Gene3D" id="2.40.30.10">
    <property type="entry name" value="Translation factors"/>
    <property type="match status" value="1"/>
</dbReference>
<dbReference type="InterPro" id="IPR001433">
    <property type="entry name" value="OxRdtase_FAD/NAD-bd"/>
</dbReference>
<dbReference type="InterPro" id="IPR017938">
    <property type="entry name" value="Riboflavin_synthase-like_b-brl"/>
</dbReference>
<dbReference type="InterPro" id="IPR001709">
    <property type="entry name" value="Flavoprot_Pyr_Nucl_cyt_Rdtase"/>
</dbReference>
<dbReference type="Gene3D" id="3.40.50.80">
    <property type="entry name" value="Nucleotide-binding domain of ferredoxin-NADP reductase (FNR) module"/>
    <property type="match status" value="1"/>
</dbReference>
<dbReference type="Proteomes" id="UP000034774">
    <property type="component" value="Unassembled WGS sequence"/>
</dbReference>
<gene>
    <name evidence="2" type="ORF">UT17_C0004G0060</name>
</gene>
<dbReference type="STRING" id="1618572.UT17_C0004G0060"/>
<dbReference type="PRINTS" id="PR00371">
    <property type="entry name" value="FPNCR"/>
</dbReference>